<dbReference type="Gene3D" id="2.60.40.1120">
    <property type="entry name" value="Carboxypeptidase-like, regulatory domain"/>
    <property type="match status" value="1"/>
</dbReference>
<accession>A0ABX3NSY0</accession>
<name>A0ABX3NSY0_9BACT</name>
<sequence length="241" mass="27165">MPTPHSKSTSAFILSLYRESVKKIPILKFSWVLISTICILSISAYLKLKNGDVFFYAIGVLIISFLAFVFSLMLKIKDVVIKIAVYIIVYCIIITMSVAVLGFASFIIQEKPSFYKRWFPAEADKKEVLTQKSSDSIPIKKDTPINNKAIVHPKQTKTNLTCAGRVIDAETDKTLGNVKILVDGSAYYTDSYGNFSFDINALNPEVIIKLFISKSDYQSINKMVRLPNDRLTIQLSKIEEQ</sequence>
<keyword evidence="1" id="KW-0812">Transmembrane</keyword>
<reference evidence="2 3" key="1">
    <citation type="submission" date="2016-04" db="EMBL/GenBank/DDBJ databases">
        <authorList>
            <person name="Chen L."/>
            <person name="Zhuang W."/>
            <person name="Wang G."/>
        </authorList>
    </citation>
    <scope>NUCLEOTIDE SEQUENCE [LARGE SCALE GENOMIC DNA]</scope>
    <source>
        <strain evidence="3">GR20</strain>
    </source>
</reference>
<feature type="transmembrane region" description="Helical" evidence="1">
    <location>
        <begin position="26"/>
        <end position="46"/>
    </location>
</feature>
<dbReference type="EMBL" id="LWBO01000021">
    <property type="protein sequence ID" value="OQP45227.1"/>
    <property type="molecule type" value="Genomic_DNA"/>
</dbReference>
<evidence type="ECO:0008006" key="4">
    <source>
        <dbReference type="Google" id="ProtNLM"/>
    </source>
</evidence>
<protein>
    <recommendedName>
        <fullName evidence="4">Carboxypeptidase-like regulatory domain-containing protein</fullName>
    </recommendedName>
</protein>
<dbReference type="RefSeq" id="WP_014219287.1">
    <property type="nucleotide sequence ID" value="NZ_LWBO01000021.1"/>
</dbReference>
<dbReference type="SUPFAM" id="SSF49464">
    <property type="entry name" value="Carboxypeptidase regulatory domain-like"/>
    <property type="match status" value="1"/>
</dbReference>
<feature type="transmembrane region" description="Helical" evidence="1">
    <location>
        <begin position="53"/>
        <end position="74"/>
    </location>
</feature>
<evidence type="ECO:0000256" key="1">
    <source>
        <dbReference type="SAM" id="Phobius"/>
    </source>
</evidence>
<evidence type="ECO:0000313" key="2">
    <source>
        <dbReference type="EMBL" id="OQP45227.1"/>
    </source>
</evidence>
<dbReference type="InterPro" id="IPR008969">
    <property type="entry name" value="CarboxyPept-like_regulatory"/>
</dbReference>
<keyword evidence="1" id="KW-1133">Transmembrane helix</keyword>
<proteinExistence type="predicted"/>
<feature type="transmembrane region" description="Helical" evidence="1">
    <location>
        <begin position="80"/>
        <end position="108"/>
    </location>
</feature>
<evidence type="ECO:0000313" key="3">
    <source>
        <dbReference type="Proteomes" id="UP000192277"/>
    </source>
</evidence>
<comment type="caution">
    <text evidence="2">The sequence shown here is derived from an EMBL/GenBank/DDBJ whole genome shotgun (WGS) entry which is preliminary data.</text>
</comment>
<gene>
    <name evidence="2" type="ORF">A4D02_34220</name>
</gene>
<keyword evidence="1" id="KW-0472">Membrane</keyword>
<dbReference type="Proteomes" id="UP000192277">
    <property type="component" value="Unassembled WGS sequence"/>
</dbReference>
<keyword evidence="3" id="KW-1185">Reference proteome</keyword>
<organism evidence="2 3">
    <name type="scientific">Niastella koreensis</name>
    <dbReference type="NCBI Taxonomy" id="354356"/>
    <lineage>
        <taxon>Bacteria</taxon>
        <taxon>Pseudomonadati</taxon>
        <taxon>Bacteroidota</taxon>
        <taxon>Chitinophagia</taxon>
        <taxon>Chitinophagales</taxon>
        <taxon>Chitinophagaceae</taxon>
        <taxon>Niastella</taxon>
    </lineage>
</organism>